<dbReference type="RefSeq" id="WP_064031418.1">
    <property type="nucleotide sequence ID" value="NZ_LUUK01000219.1"/>
</dbReference>
<evidence type="ECO:0000313" key="7">
    <source>
        <dbReference type="Proteomes" id="UP000077628"/>
    </source>
</evidence>
<dbReference type="STRING" id="702114.A1355_14310"/>
<dbReference type="Proteomes" id="UP000077628">
    <property type="component" value="Unassembled WGS sequence"/>
</dbReference>
<comment type="subcellular location">
    <subcellularLocation>
        <location evidence="1">Membrane</location>
        <topology evidence="1">Multi-pass membrane protein</topology>
    </subcellularLocation>
</comment>
<gene>
    <name evidence="6" type="ORF">A1355_14310</name>
</gene>
<keyword evidence="7" id="KW-1185">Reference proteome</keyword>
<evidence type="ECO:0008006" key="8">
    <source>
        <dbReference type="Google" id="ProtNLM"/>
    </source>
</evidence>
<evidence type="ECO:0000313" key="6">
    <source>
        <dbReference type="EMBL" id="OAI12584.1"/>
    </source>
</evidence>
<reference evidence="7" key="1">
    <citation type="submission" date="2016-03" db="EMBL/GenBank/DDBJ databases">
        <authorList>
            <person name="Heylen K."/>
            <person name="De Vos P."/>
            <person name="Vekeman B."/>
        </authorList>
    </citation>
    <scope>NUCLEOTIDE SEQUENCE [LARGE SCALE GENOMIC DNA]</scope>
    <source>
        <strain evidence="7">R-45383</strain>
    </source>
</reference>
<organism evidence="6 7">
    <name type="scientific">Methylomonas koyamae</name>
    <dbReference type="NCBI Taxonomy" id="702114"/>
    <lineage>
        <taxon>Bacteria</taxon>
        <taxon>Pseudomonadati</taxon>
        <taxon>Pseudomonadota</taxon>
        <taxon>Gammaproteobacteria</taxon>
        <taxon>Methylococcales</taxon>
        <taxon>Methylococcaceae</taxon>
        <taxon>Methylomonas</taxon>
    </lineage>
</organism>
<evidence type="ECO:0000256" key="2">
    <source>
        <dbReference type="ARBA" id="ARBA00022692"/>
    </source>
</evidence>
<feature type="transmembrane region" description="Helical" evidence="5">
    <location>
        <begin position="22"/>
        <end position="46"/>
    </location>
</feature>
<evidence type="ECO:0000256" key="5">
    <source>
        <dbReference type="SAM" id="Phobius"/>
    </source>
</evidence>
<comment type="caution">
    <text evidence="6">The sequence shown here is derived from an EMBL/GenBank/DDBJ whole genome shotgun (WGS) entry which is preliminary data.</text>
</comment>
<feature type="transmembrane region" description="Helical" evidence="5">
    <location>
        <begin position="95"/>
        <end position="115"/>
    </location>
</feature>
<protein>
    <recommendedName>
        <fullName evidence="8">GTPase</fullName>
    </recommendedName>
</protein>
<accession>A0A177N4Q2</accession>
<dbReference type="GO" id="GO:0016020">
    <property type="term" value="C:membrane"/>
    <property type="evidence" value="ECO:0007669"/>
    <property type="project" value="UniProtKB-SubCell"/>
</dbReference>
<keyword evidence="3 5" id="KW-1133">Transmembrane helix</keyword>
<keyword evidence="2 5" id="KW-0812">Transmembrane</keyword>
<evidence type="ECO:0000256" key="1">
    <source>
        <dbReference type="ARBA" id="ARBA00004141"/>
    </source>
</evidence>
<evidence type="ECO:0000256" key="3">
    <source>
        <dbReference type="ARBA" id="ARBA00022989"/>
    </source>
</evidence>
<dbReference type="OrthoDB" id="980719at2"/>
<proteinExistence type="predicted"/>
<dbReference type="Pfam" id="PF05128">
    <property type="entry name" value="DUF697"/>
    <property type="match status" value="1"/>
</dbReference>
<dbReference type="AlphaFoldDB" id="A0A177N4Q2"/>
<keyword evidence="4 5" id="KW-0472">Membrane</keyword>
<dbReference type="EMBL" id="LUUK01000219">
    <property type="protein sequence ID" value="OAI12584.1"/>
    <property type="molecule type" value="Genomic_DNA"/>
</dbReference>
<sequence length="162" mass="17096">MTDLVKTDNAIDAAHDLVKKSMYASMAAGLVPVPIFDFLAVSGIQLEMLRRLSHLYGVTFMEGKGKNALAALIGGSFPTSVTPLVMSLFKSIPVVGSTVGAVSLPLIAGASTYAVGKVFIQHFESGGTFLTFDPEQVRAYYSEKFKEGKAVAASSDAKKVTA</sequence>
<name>A0A177N4Q2_9GAMM</name>
<evidence type="ECO:0000256" key="4">
    <source>
        <dbReference type="ARBA" id="ARBA00023136"/>
    </source>
</evidence>
<dbReference type="InterPro" id="IPR021147">
    <property type="entry name" value="DUF697"/>
</dbReference>
<feature type="transmembrane region" description="Helical" evidence="5">
    <location>
        <begin position="67"/>
        <end position="89"/>
    </location>
</feature>